<dbReference type="AlphaFoldDB" id="A0A139SN86"/>
<reference evidence="1 2" key="1">
    <citation type="submission" date="2016-02" db="EMBL/GenBank/DDBJ databases">
        <authorList>
            <person name="Wen L."/>
            <person name="He K."/>
            <person name="Yang H."/>
        </authorList>
    </citation>
    <scope>NUCLEOTIDE SEQUENCE [LARGE SCALE GENOMIC DNA]</scope>
    <source>
        <strain evidence="1 2">CV41</strain>
    </source>
</reference>
<sequence>MEARRARLRAWIDAHHAGSQAAFVKATGINQGGLSSLLRSKAFGENRAAAIERLADMPEGYLVFPLDEAEKTPVAVQLVTRRFEDFGPKLKTLLCELGEAAQASPEIAAHLETLKPLARKHLQACAASAELKKLKRRGAVLS</sequence>
<dbReference type="EMBL" id="LSZP01000032">
    <property type="protein sequence ID" value="KXU36083.1"/>
    <property type="molecule type" value="Genomic_DNA"/>
</dbReference>
<dbReference type="STRING" id="1548208.AXK12_04495"/>
<dbReference type="Proteomes" id="UP000071392">
    <property type="component" value="Unassembled WGS sequence"/>
</dbReference>
<evidence type="ECO:0000313" key="1">
    <source>
        <dbReference type="EMBL" id="KXU36083.1"/>
    </source>
</evidence>
<gene>
    <name evidence="1" type="ORF">AXK12_04495</name>
</gene>
<comment type="caution">
    <text evidence="1">The sequence shown here is derived from an EMBL/GenBank/DDBJ whole genome shotgun (WGS) entry which is preliminary data.</text>
</comment>
<keyword evidence="2" id="KW-1185">Reference proteome</keyword>
<accession>A0A139SN86</accession>
<evidence type="ECO:0000313" key="2">
    <source>
        <dbReference type="Proteomes" id="UP000071392"/>
    </source>
</evidence>
<name>A0A139SN86_9BACT</name>
<protein>
    <submittedName>
        <fullName evidence="1">Uncharacterized protein</fullName>
    </submittedName>
</protein>
<organism evidence="1 2">
    <name type="scientific">Cephaloticoccus capnophilus</name>
    <dbReference type="NCBI Taxonomy" id="1548208"/>
    <lineage>
        <taxon>Bacteria</taxon>
        <taxon>Pseudomonadati</taxon>
        <taxon>Verrucomicrobiota</taxon>
        <taxon>Opitutia</taxon>
        <taxon>Opitutales</taxon>
        <taxon>Opitutaceae</taxon>
        <taxon>Cephaloticoccus</taxon>
    </lineage>
</organism>
<proteinExistence type="predicted"/>